<dbReference type="InterPro" id="IPR050312">
    <property type="entry name" value="IolE/XylAMocC-like"/>
</dbReference>
<evidence type="ECO:0000313" key="2">
    <source>
        <dbReference type="EMBL" id="SFR85451.1"/>
    </source>
</evidence>
<dbReference type="SUPFAM" id="SSF51658">
    <property type="entry name" value="Xylose isomerase-like"/>
    <property type="match status" value="1"/>
</dbReference>
<dbReference type="EMBL" id="FOZK01000001">
    <property type="protein sequence ID" value="SFR85451.1"/>
    <property type="molecule type" value="Genomic_DNA"/>
</dbReference>
<keyword evidence="2" id="KW-0413">Isomerase</keyword>
<dbReference type="GO" id="GO:0016853">
    <property type="term" value="F:isomerase activity"/>
    <property type="evidence" value="ECO:0007669"/>
    <property type="project" value="UniProtKB-KW"/>
</dbReference>
<protein>
    <submittedName>
        <fullName evidence="2">Sugar phosphate isomerase/epimerase</fullName>
    </submittedName>
</protein>
<dbReference type="InterPro" id="IPR036237">
    <property type="entry name" value="Xyl_isomerase-like_sf"/>
</dbReference>
<dbReference type="RefSeq" id="WP_089812833.1">
    <property type="nucleotide sequence ID" value="NZ_FOZK01000001.1"/>
</dbReference>
<dbReference type="STRING" id="767519.SAMN05216559_0090"/>
<dbReference type="Pfam" id="PF01261">
    <property type="entry name" value="AP_endonuc_2"/>
    <property type="match status" value="1"/>
</dbReference>
<accession>A0A1I6K2K6</accession>
<name>A0A1I6K2K6_9EURY</name>
<proteinExistence type="predicted"/>
<evidence type="ECO:0000259" key="1">
    <source>
        <dbReference type="Pfam" id="PF01261"/>
    </source>
</evidence>
<dbReference type="Proteomes" id="UP000199062">
    <property type="component" value="Unassembled WGS sequence"/>
</dbReference>
<dbReference type="PANTHER" id="PTHR12110:SF21">
    <property type="entry name" value="XYLOSE ISOMERASE-LIKE TIM BARREL DOMAIN-CONTAINING PROTEIN"/>
    <property type="match status" value="1"/>
</dbReference>
<dbReference type="InterPro" id="IPR013022">
    <property type="entry name" value="Xyl_isomerase-like_TIM-brl"/>
</dbReference>
<organism evidence="2 3">
    <name type="scientific">Halomicrobium zhouii</name>
    <dbReference type="NCBI Taxonomy" id="767519"/>
    <lineage>
        <taxon>Archaea</taxon>
        <taxon>Methanobacteriati</taxon>
        <taxon>Methanobacteriota</taxon>
        <taxon>Stenosarchaea group</taxon>
        <taxon>Halobacteria</taxon>
        <taxon>Halobacteriales</taxon>
        <taxon>Haloarculaceae</taxon>
        <taxon>Halomicrobium</taxon>
    </lineage>
</organism>
<keyword evidence="3" id="KW-1185">Reference proteome</keyword>
<dbReference type="AlphaFoldDB" id="A0A1I6K2K6"/>
<dbReference type="PANTHER" id="PTHR12110">
    <property type="entry name" value="HYDROXYPYRUVATE ISOMERASE"/>
    <property type="match status" value="1"/>
</dbReference>
<dbReference type="Gene3D" id="3.20.20.150">
    <property type="entry name" value="Divalent-metal-dependent TIM barrel enzymes"/>
    <property type="match status" value="1"/>
</dbReference>
<reference evidence="2 3" key="1">
    <citation type="submission" date="2016-10" db="EMBL/GenBank/DDBJ databases">
        <authorList>
            <person name="de Groot N.N."/>
        </authorList>
    </citation>
    <scope>NUCLEOTIDE SEQUENCE [LARGE SCALE GENOMIC DNA]</scope>
    <source>
        <strain evidence="2 3">CGMCC 1.10457</strain>
    </source>
</reference>
<gene>
    <name evidence="2" type="ORF">SAMN05216559_0090</name>
</gene>
<dbReference type="OrthoDB" id="372143at2157"/>
<sequence length="264" mass="29430">MISQGFMVGQRADYEDALAFADDREFDFVEVNMEHGFERRTIDPESVGDAAVDHGVGLVAHLPYRLDPGSPHEHVREGAIRELEAALDAAAAMGADRAVFHGVSKAHPDTWDHDDVREWIYDTVRRVAGHADDLGVTPCVENLKSPYFGAGDFPDLFERTDAAGCLDTGHAYVTGQGGKEQADLIREHGDRIDHVHINETRRDEEDEHLPVGLGFVDFDAIATAMVETDWEGTCTHELWPYRPEYAAESRRQFERLLSESSQVA</sequence>
<feature type="domain" description="Xylose isomerase-like TIM barrel" evidence="1">
    <location>
        <begin position="19"/>
        <end position="251"/>
    </location>
</feature>
<evidence type="ECO:0000313" key="3">
    <source>
        <dbReference type="Proteomes" id="UP000199062"/>
    </source>
</evidence>